<dbReference type="Proteomes" id="UP000471633">
    <property type="component" value="Unassembled WGS sequence"/>
</dbReference>
<dbReference type="KEGG" id="shx:MS3_00000021"/>
<protein>
    <recommendedName>
        <fullName evidence="2">Apple domain-containing protein</fullName>
    </recommendedName>
</protein>
<evidence type="ECO:0000313" key="3">
    <source>
        <dbReference type="EMBL" id="KAH9586958.1"/>
    </source>
</evidence>
<reference evidence="3" key="1">
    <citation type="journal article" date="2012" name="Nat. Genet.">
        <title>Whole-genome sequence of Schistosoma haematobium.</title>
        <authorList>
            <person name="Young N.D."/>
            <person name="Jex A.R."/>
            <person name="Li B."/>
            <person name="Liu S."/>
            <person name="Yang L."/>
            <person name="Xiong Z."/>
            <person name="Li Y."/>
            <person name="Cantacessi C."/>
            <person name="Hall R.S."/>
            <person name="Xu X."/>
            <person name="Chen F."/>
            <person name="Wu X."/>
            <person name="Zerlotini A."/>
            <person name="Oliveira G."/>
            <person name="Hofmann A."/>
            <person name="Zhang G."/>
            <person name="Fang X."/>
            <person name="Kang Y."/>
            <person name="Campbell B.E."/>
            <person name="Loukas A."/>
            <person name="Ranganathan S."/>
            <person name="Rollinson D."/>
            <person name="Rinaldi G."/>
            <person name="Brindley P.J."/>
            <person name="Yang H."/>
            <person name="Wang J."/>
            <person name="Wang J."/>
            <person name="Gasser R.B."/>
        </authorList>
    </citation>
    <scope>NUCLEOTIDE SEQUENCE</scope>
</reference>
<keyword evidence="4" id="KW-1185">Reference proteome</keyword>
<gene>
    <name evidence="3" type="ORF">MS3_00000021</name>
</gene>
<evidence type="ECO:0000313" key="4">
    <source>
        <dbReference type="Proteomes" id="UP000471633"/>
    </source>
</evidence>
<name>A0A922ITA6_SCHHA</name>
<keyword evidence="1" id="KW-1133">Transmembrane helix</keyword>
<keyword evidence="1" id="KW-0472">Membrane</keyword>
<reference evidence="3" key="4">
    <citation type="journal article" date="2022" name="PLoS Pathog.">
        <title>Chromosome-level genome of Schistosoma haematobium underpins genome-wide explorations of molecular variation.</title>
        <authorList>
            <person name="Stroehlein A.J."/>
            <person name="Korhonen P.K."/>
            <person name="Lee V.V."/>
            <person name="Ralph S.A."/>
            <person name="Mentink-Kane M."/>
            <person name="You H."/>
            <person name="McManus D.P."/>
            <person name="Tchuente L.T."/>
            <person name="Stothard J.R."/>
            <person name="Kaur P."/>
            <person name="Dudchenko O."/>
            <person name="Aiden E.L."/>
            <person name="Yang B."/>
            <person name="Yang H."/>
            <person name="Emery A.M."/>
            <person name="Webster B.L."/>
            <person name="Brindley P.J."/>
            <person name="Rollinson D."/>
            <person name="Chang B.C.H."/>
            <person name="Gasser R.B."/>
            <person name="Young N.D."/>
        </authorList>
    </citation>
    <scope>NUCLEOTIDE SEQUENCE</scope>
</reference>
<feature type="transmembrane region" description="Helical" evidence="1">
    <location>
        <begin position="21"/>
        <end position="39"/>
    </location>
</feature>
<dbReference type="CTD" id="75576178"/>
<dbReference type="Pfam" id="PF00024">
    <property type="entry name" value="PAN_1"/>
    <property type="match status" value="1"/>
</dbReference>
<dbReference type="EMBL" id="AMPZ03000003">
    <property type="protein sequence ID" value="KAH9586958.1"/>
    <property type="molecule type" value="Genomic_DNA"/>
</dbReference>
<dbReference type="PROSITE" id="PS50948">
    <property type="entry name" value="PAN"/>
    <property type="match status" value="2"/>
</dbReference>
<dbReference type="InterPro" id="IPR003609">
    <property type="entry name" value="Pan_app"/>
</dbReference>
<evidence type="ECO:0000256" key="1">
    <source>
        <dbReference type="SAM" id="Phobius"/>
    </source>
</evidence>
<feature type="domain" description="Apple" evidence="2">
    <location>
        <begin position="171"/>
        <end position="253"/>
    </location>
</feature>
<organism evidence="3 4">
    <name type="scientific">Schistosoma haematobium</name>
    <name type="common">Blood fluke</name>
    <dbReference type="NCBI Taxonomy" id="6185"/>
    <lineage>
        <taxon>Eukaryota</taxon>
        <taxon>Metazoa</taxon>
        <taxon>Spiralia</taxon>
        <taxon>Lophotrochozoa</taxon>
        <taxon>Platyhelminthes</taxon>
        <taxon>Trematoda</taxon>
        <taxon>Digenea</taxon>
        <taxon>Strigeidida</taxon>
        <taxon>Schistosomatoidea</taxon>
        <taxon>Schistosomatidae</taxon>
        <taxon>Schistosoma</taxon>
    </lineage>
</organism>
<keyword evidence="1" id="KW-0812">Transmembrane</keyword>
<reference evidence="3" key="2">
    <citation type="journal article" date="2019" name="Gigascience">
        <title>High-quality Schistosoma haematobium genome achieved by single-molecule and long-range sequencing.</title>
        <authorList>
            <person name="Stroehlein A.J."/>
            <person name="Korhonen P.K."/>
            <person name="Chong T.M."/>
            <person name="Lim Y.L."/>
            <person name="Chan K.G."/>
            <person name="Webster B."/>
            <person name="Rollinson D."/>
            <person name="Brindley P.J."/>
            <person name="Gasser R.B."/>
            <person name="Young N.D."/>
        </authorList>
    </citation>
    <scope>NUCLEOTIDE SEQUENCE</scope>
</reference>
<comment type="caution">
    <text evidence="3">The sequence shown here is derived from an EMBL/GenBank/DDBJ whole genome shotgun (WGS) entry which is preliminary data.</text>
</comment>
<feature type="domain" description="Apple" evidence="2">
    <location>
        <begin position="63"/>
        <end position="149"/>
    </location>
</feature>
<dbReference type="RefSeq" id="XP_051068778.1">
    <property type="nucleotide sequence ID" value="XM_051207956.1"/>
</dbReference>
<accession>A0A922ITA6</accession>
<sequence>MINEQLITHNYLLRNETFYQMTKYSFIITLICTSVYFIPSSYTHINIAKTFALLSPCNICLSCQGKLSCNYTRWITGWGVPDQSFIDDKTLLIINTSTNCFNECLSRPRCYSYTYLKTTPSICTLYKDNIHKNRPLFNLTTYIFGTRRCCEFDSGSVKIVPCHKSTKCMQCNFTIWLSKPGLPERNFSKLYTLKNVNATNSCLDECQLNCQCHSYSYNVYSPTSCTLYSKPILQNTTTLTDITTMIHGYRKCC</sequence>
<dbReference type="AlphaFoldDB" id="A0A922ITA6"/>
<evidence type="ECO:0000259" key="2">
    <source>
        <dbReference type="PROSITE" id="PS50948"/>
    </source>
</evidence>
<reference evidence="3" key="3">
    <citation type="submission" date="2021-06" db="EMBL/GenBank/DDBJ databases">
        <title>Chromosome-level genome assembly for S. haematobium.</title>
        <authorList>
            <person name="Stroehlein A.J."/>
        </authorList>
    </citation>
    <scope>NUCLEOTIDE SEQUENCE</scope>
</reference>
<dbReference type="GeneID" id="75576178"/>
<proteinExistence type="predicted"/>